<evidence type="ECO:0000313" key="2">
    <source>
        <dbReference type="Proteomes" id="UP000214646"/>
    </source>
</evidence>
<evidence type="ECO:0000313" key="1">
    <source>
        <dbReference type="EMBL" id="OWK46805.1"/>
    </source>
</evidence>
<name>A0A225EEL6_9BACT</name>
<sequence length="608" mass="69958">MPHPPLDELVKEYRRHGLPFPPSDAELVILGRPTWDEDRVLTMSYFLAFREPPAKAGGVSKCWIGFRTWDGEDIEEWRIVPAKPVVATLLSNPAVDEFDSLVLAIHCNARGWDALAEALYVRLRKRPGDTASMFDRLHNCAVDYWYPRILERGTDRKEALRRLKELEAKKKPPPNDVRVGQLAKHNKLEQRERLRRLELTVAPRVAKPGTPEALIDQLTDLWRPYEAPAYRETLIESDKACEKLTALGIDAVPALIEHINDERLTRAYYTSTDDLGIHLVDVGQTVSVLLDTLSDFQIGISSREGDRADAKKVKKWLNEVRMTGEEKWLTEHALPSESYTRRDELGSFISDDEKLLKANRIIVRVIGAKYSWRLPELYRTVLTTYPETDSKCYVDEILASDLSRKRKLQLLEEGCSHEFFKHRLYALNGLAQMDPAAYRERVIPLLKPLLTGTETDDRIFLLIGWTDDPVYWDAFAAMVRKSSFSVRAFWLGKLAEEINQNPFRGSALHDSYHWYTNLSLANLSKASRYERLRFLAAFLDDESVDAEDESKTEIRDYLSARLWWRLPILADNGYPVYISPTQDGFFSRLAIRTIVHRVVAEKLASDRK</sequence>
<keyword evidence="2" id="KW-1185">Reference proteome</keyword>
<gene>
    <name evidence="1" type="ORF">FRUB_00504</name>
</gene>
<dbReference type="EMBL" id="NIDE01000001">
    <property type="protein sequence ID" value="OWK46805.1"/>
    <property type="molecule type" value="Genomic_DNA"/>
</dbReference>
<comment type="caution">
    <text evidence="1">The sequence shown here is derived from an EMBL/GenBank/DDBJ whole genome shotgun (WGS) entry which is preliminary data.</text>
</comment>
<reference evidence="2" key="1">
    <citation type="submission" date="2017-06" db="EMBL/GenBank/DDBJ databases">
        <title>Genome analysis of Fimbriiglobus ruber SP5, the first member of the order Planctomycetales with confirmed chitinolytic capability.</title>
        <authorList>
            <person name="Ravin N.V."/>
            <person name="Rakitin A.L."/>
            <person name="Ivanova A.A."/>
            <person name="Beletsky A.V."/>
            <person name="Kulichevskaya I.S."/>
            <person name="Mardanov A.V."/>
            <person name="Dedysh S.N."/>
        </authorList>
    </citation>
    <scope>NUCLEOTIDE SEQUENCE [LARGE SCALE GENOMIC DNA]</scope>
    <source>
        <strain evidence="2">SP5</strain>
    </source>
</reference>
<protein>
    <submittedName>
        <fullName evidence="1">Uncharacterized protein</fullName>
    </submittedName>
</protein>
<dbReference type="AlphaFoldDB" id="A0A225EEL6"/>
<dbReference type="Proteomes" id="UP000214646">
    <property type="component" value="Unassembled WGS sequence"/>
</dbReference>
<organism evidence="1 2">
    <name type="scientific">Fimbriiglobus ruber</name>
    <dbReference type="NCBI Taxonomy" id="1908690"/>
    <lineage>
        <taxon>Bacteria</taxon>
        <taxon>Pseudomonadati</taxon>
        <taxon>Planctomycetota</taxon>
        <taxon>Planctomycetia</taxon>
        <taxon>Gemmatales</taxon>
        <taxon>Gemmataceae</taxon>
        <taxon>Fimbriiglobus</taxon>
    </lineage>
</organism>
<proteinExistence type="predicted"/>
<accession>A0A225EEL6</accession>